<gene>
    <name evidence="3" type="primary">LOC106473022</name>
</gene>
<dbReference type="CDD" id="cd17082">
    <property type="entry name" value="RAWUL_PCGF2_like"/>
    <property type="match status" value="1"/>
</dbReference>
<accession>A0ABM1TMY4</accession>
<organism evidence="2 3">
    <name type="scientific">Limulus polyphemus</name>
    <name type="common">Atlantic horseshoe crab</name>
    <dbReference type="NCBI Taxonomy" id="6850"/>
    <lineage>
        <taxon>Eukaryota</taxon>
        <taxon>Metazoa</taxon>
        <taxon>Ecdysozoa</taxon>
        <taxon>Arthropoda</taxon>
        <taxon>Chelicerata</taxon>
        <taxon>Merostomata</taxon>
        <taxon>Xiphosura</taxon>
        <taxon>Limulidae</taxon>
        <taxon>Limulus</taxon>
    </lineage>
</organism>
<evidence type="ECO:0000313" key="2">
    <source>
        <dbReference type="Proteomes" id="UP000694941"/>
    </source>
</evidence>
<dbReference type="Gene3D" id="3.10.20.90">
    <property type="entry name" value="Phosphatidylinositol 3-kinase Catalytic Subunit, Chain A, domain 1"/>
    <property type="match status" value="1"/>
</dbReference>
<dbReference type="PANTHER" id="PTHR10825">
    <property type="entry name" value="RING FINGER DOMAIN-CONTAINING, POLYCOMB GROUP COMPONENT"/>
    <property type="match status" value="1"/>
</dbReference>
<dbReference type="PANTHER" id="PTHR10825:SF72">
    <property type="entry name" value="UBIQUITIN-LIKE DOMAIN-CONTAINING PROTEIN"/>
    <property type="match status" value="1"/>
</dbReference>
<dbReference type="Pfam" id="PF16207">
    <property type="entry name" value="RAWUL"/>
    <property type="match status" value="1"/>
</dbReference>
<evidence type="ECO:0000259" key="1">
    <source>
        <dbReference type="Pfam" id="PF16207"/>
    </source>
</evidence>
<dbReference type="GeneID" id="106473022"/>
<keyword evidence="2" id="KW-1185">Reference proteome</keyword>
<dbReference type="InterPro" id="IPR032443">
    <property type="entry name" value="RAWUL"/>
</dbReference>
<feature type="non-terminal residue" evidence="3">
    <location>
        <position position="123"/>
    </location>
</feature>
<dbReference type="RefSeq" id="XP_022257240.1">
    <property type="nucleotide sequence ID" value="XM_022401532.1"/>
</dbReference>
<name>A0ABM1TMY4_LIMPO</name>
<dbReference type="Proteomes" id="UP000694941">
    <property type="component" value="Unplaced"/>
</dbReference>
<sequence length="123" mass="14670">MKRRRDFYSAHPKEAAHVTCQEDRGNLTEQRVIYTPYDIISLSLEYGYGNNQLPSSVYSEDEADSRRRFLQCPAAVTVLHLKKFITMKYNLSQTYLVTIMYYDEVLQDNYKLMDIAYIYTWKR</sequence>
<proteinExistence type="predicted"/>
<reference evidence="3" key="1">
    <citation type="submission" date="2025-08" db="UniProtKB">
        <authorList>
            <consortium name="RefSeq"/>
        </authorList>
    </citation>
    <scope>IDENTIFICATION</scope>
    <source>
        <tissue evidence="3">Muscle</tissue>
    </source>
</reference>
<protein>
    <submittedName>
        <fullName evidence="3">Polycomb complex protein BMI-1-like</fullName>
    </submittedName>
</protein>
<feature type="domain" description="RAWUL" evidence="1">
    <location>
        <begin position="68"/>
        <end position="123"/>
    </location>
</feature>
<evidence type="ECO:0000313" key="3">
    <source>
        <dbReference type="RefSeq" id="XP_022257240.1"/>
    </source>
</evidence>